<dbReference type="Proteomes" id="UP000245959">
    <property type="component" value="Unassembled WGS sequence"/>
</dbReference>
<evidence type="ECO:0000313" key="2">
    <source>
        <dbReference type="EMBL" id="PVY35629.1"/>
    </source>
</evidence>
<dbReference type="InterPro" id="IPR017853">
    <property type="entry name" value="GH"/>
</dbReference>
<keyword evidence="1" id="KW-1133">Transmembrane helix</keyword>
<keyword evidence="1" id="KW-0812">Transmembrane</keyword>
<keyword evidence="3" id="KW-1185">Reference proteome</keyword>
<sequence length="353" mass="39968">MEAVGRLGFVESVWIMGRYAWLKKLGQSLLRIAVALSVLLGIPALLYWLWTPGIAEAAGKFDQGQNAVWLGHGWLGDDSWFERNSREPELFRSSGKLTELMRQLQSQHIRFVYPHLCPAQFNGAIAPYDDAQMERFLDAAQEFGIEVIPWIGGVLGESARLENWRWRDGFAASVKELLEKHPRLAGVQVNIEPLPSGNSDFLLLLDELRPVLKGRILGVAAYPPPTRWHPHADVHWELPYLAEVAKRSDQMAVMMYDTAIKLEKFYIRLMTQWTRELQEMSTGGNCKLLLGVPAYEDAGSGYHHPEVENLTSALAGIQAAEPGGNYIGCAIYCEWEMTPEKWRIWNSHFLPQP</sequence>
<reference evidence="2 3" key="1">
    <citation type="submission" date="2018-04" db="EMBL/GenBank/DDBJ databases">
        <title>Genomic Encyclopedia of Type Strains, Phase IV (KMG-IV): sequencing the most valuable type-strain genomes for metagenomic binning, comparative biology and taxonomic classification.</title>
        <authorList>
            <person name="Goeker M."/>
        </authorList>
    </citation>
    <scope>NUCLEOTIDE SEQUENCE [LARGE SCALE GENOMIC DNA]</scope>
    <source>
        <strain evidence="2 3">DSM 14823</strain>
    </source>
</reference>
<name>A0A2U1AGW8_9BACT</name>
<gene>
    <name evidence="2" type="ORF">C8D82_1391</name>
</gene>
<proteinExistence type="predicted"/>
<dbReference type="Gene3D" id="3.20.20.80">
    <property type="entry name" value="Glycosidases"/>
    <property type="match status" value="1"/>
</dbReference>
<comment type="caution">
    <text evidence="2">The sequence shown here is derived from an EMBL/GenBank/DDBJ whole genome shotgun (WGS) entry which is preliminary data.</text>
</comment>
<dbReference type="AlphaFoldDB" id="A0A2U1AGW8"/>
<evidence type="ECO:0008006" key="4">
    <source>
        <dbReference type="Google" id="ProtNLM"/>
    </source>
</evidence>
<dbReference type="EMBL" id="QEKH01000039">
    <property type="protein sequence ID" value="PVY35629.1"/>
    <property type="molecule type" value="Genomic_DNA"/>
</dbReference>
<evidence type="ECO:0000313" key="3">
    <source>
        <dbReference type="Proteomes" id="UP000245959"/>
    </source>
</evidence>
<dbReference type="SUPFAM" id="SSF51445">
    <property type="entry name" value="(Trans)glycosidases"/>
    <property type="match status" value="1"/>
</dbReference>
<organism evidence="2 3">
    <name type="scientific">Victivallis vadensis</name>
    <dbReference type="NCBI Taxonomy" id="172901"/>
    <lineage>
        <taxon>Bacteria</taxon>
        <taxon>Pseudomonadati</taxon>
        <taxon>Lentisphaerota</taxon>
        <taxon>Lentisphaeria</taxon>
        <taxon>Victivallales</taxon>
        <taxon>Victivallaceae</taxon>
        <taxon>Victivallis</taxon>
    </lineage>
</organism>
<accession>A0A2U1AGW8</accession>
<keyword evidence="1" id="KW-0472">Membrane</keyword>
<evidence type="ECO:0000256" key="1">
    <source>
        <dbReference type="SAM" id="Phobius"/>
    </source>
</evidence>
<protein>
    <recommendedName>
        <fullName evidence="4">Glycosyl hydrolase family 18 (Putative chitinase)</fullName>
    </recommendedName>
</protein>
<feature type="transmembrane region" description="Helical" evidence="1">
    <location>
        <begin position="28"/>
        <end position="50"/>
    </location>
</feature>